<feature type="compositionally biased region" description="Basic residues" evidence="1">
    <location>
        <begin position="28"/>
        <end position="37"/>
    </location>
</feature>
<comment type="caution">
    <text evidence="2">The sequence shown here is derived from an EMBL/GenBank/DDBJ whole genome shotgun (WGS) entry which is preliminary data.</text>
</comment>
<dbReference type="Proteomes" id="UP000616885">
    <property type="component" value="Unassembled WGS sequence"/>
</dbReference>
<organism evidence="2 3">
    <name type="scientific">Bionectria ochroleuca</name>
    <name type="common">Gliocladium roseum</name>
    <dbReference type="NCBI Taxonomy" id="29856"/>
    <lineage>
        <taxon>Eukaryota</taxon>
        <taxon>Fungi</taxon>
        <taxon>Dikarya</taxon>
        <taxon>Ascomycota</taxon>
        <taxon>Pezizomycotina</taxon>
        <taxon>Sordariomycetes</taxon>
        <taxon>Hypocreomycetidae</taxon>
        <taxon>Hypocreales</taxon>
        <taxon>Bionectriaceae</taxon>
        <taxon>Clonostachys</taxon>
    </lineage>
</organism>
<feature type="compositionally biased region" description="Acidic residues" evidence="1">
    <location>
        <begin position="43"/>
        <end position="58"/>
    </location>
</feature>
<feature type="compositionally biased region" description="Basic and acidic residues" evidence="1">
    <location>
        <begin position="1"/>
        <end position="14"/>
    </location>
</feature>
<feature type="compositionally biased region" description="Polar residues" evidence="1">
    <location>
        <begin position="59"/>
        <end position="77"/>
    </location>
</feature>
<dbReference type="EMBL" id="JADCTT010000001">
    <property type="protein sequence ID" value="KAF9759309.1"/>
    <property type="molecule type" value="Genomic_DNA"/>
</dbReference>
<reference evidence="2" key="1">
    <citation type="submission" date="2020-10" db="EMBL/GenBank/DDBJ databases">
        <title>High-Quality Genome Resource of Clonostachys rosea strain S41 by Oxford Nanopore Long-Read Sequencing.</title>
        <authorList>
            <person name="Wang H."/>
        </authorList>
    </citation>
    <scope>NUCLEOTIDE SEQUENCE</scope>
    <source>
        <strain evidence="2">S41</strain>
    </source>
</reference>
<evidence type="ECO:0000313" key="3">
    <source>
        <dbReference type="Proteomes" id="UP000616885"/>
    </source>
</evidence>
<feature type="compositionally biased region" description="Basic and acidic residues" evidence="1">
    <location>
        <begin position="107"/>
        <end position="118"/>
    </location>
</feature>
<name>A0A8H7NN74_BIOOC</name>
<protein>
    <submittedName>
        <fullName evidence="2">Uncharacterized protein</fullName>
    </submittedName>
</protein>
<proteinExistence type="predicted"/>
<evidence type="ECO:0000313" key="2">
    <source>
        <dbReference type="EMBL" id="KAF9759309.1"/>
    </source>
</evidence>
<accession>A0A8H7NN74</accession>
<feature type="region of interest" description="Disordered" evidence="1">
    <location>
        <begin position="1"/>
        <end position="176"/>
    </location>
</feature>
<feature type="compositionally biased region" description="Basic and acidic residues" evidence="1">
    <location>
        <begin position="132"/>
        <end position="170"/>
    </location>
</feature>
<feature type="compositionally biased region" description="Low complexity" evidence="1">
    <location>
        <begin position="91"/>
        <end position="106"/>
    </location>
</feature>
<dbReference type="AlphaFoldDB" id="A0A8H7NN74"/>
<sequence length="176" mass="19382">MADKQETAQKEDVAKSLSSLSLNTSTKAPKKVAKKKKEVVADSWEDEDVSDSGSEDTGDATSTPTASGTKEQPTGTNAPPPTPISPTYGNQYQDDWSSPSSSQADSGPRRPEKTDAVARRMIAASLGLKAPKQTDEQRAYQKSIREQERRRREQQKEEEQKQKEKAEKAKAAVWDD</sequence>
<gene>
    <name evidence="2" type="ORF">IM811_001003</name>
</gene>
<evidence type="ECO:0000256" key="1">
    <source>
        <dbReference type="SAM" id="MobiDB-lite"/>
    </source>
</evidence>